<accession>A0AAW9PZ73</accession>
<protein>
    <submittedName>
        <fullName evidence="3">FosX/FosE/FosI family fosfomycin resistance hydrolase</fullName>
    </submittedName>
</protein>
<evidence type="ECO:0000259" key="2">
    <source>
        <dbReference type="PROSITE" id="PS51819"/>
    </source>
</evidence>
<keyword evidence="3" id="KW-0378">Hydrolase</keyword>
<dbReference type="CDD" id="cd08364">
    <property type="entry name" value="FosX"/>
    <property type="match status" value="1"/>
</dbReference>
<dbReference type="AlphaFoldDB" id="A0AAW9PZ73"/>
<feature type="domain" description="VOC" evidence="2">
    <location>
        <begin position="4"/>
        <end position="122"/>
    </location>
</feature>
<dbReference type="InterPro" id="IPR004360">
    <property type="entry name" value="Glyas_Fos-R_dOase_dom"/>
</dbReference>
<dbReference type="EMBL" id="JAZBJZ010000048">
    <property type="protein sequence ID" value="MEE3717663.1"/>
    <property type="molecule type" value="Genomic_DNA"/>
</dbReference>
<evidence type="ECO:0000313" key="4">
    <source>
        <dbReference type="Proteomes" id="UP001333818"/>
    </source>
</evidence>
<name>A0AAW9PZ73_9CYAN</name>
<dbReference type="PANTHER" id="PTHR36113:SF6">
    <property type="entry name" value="FOSFOMYCIN RESISTANCE PROTEIN FOSX"/>
    <property type="match status" value="1"/>
</dbReference>
<dbReference type="Pfam" id="PF00903">
    <property type="entry name" value="Glyoxalase"/>
    <property type="match status" value="1"/>
</dbReference>
<dbReference type="Proteomes" id="UP001333818">
    <property type="component" value="Unassembled WGS sequence"/>
</dbReference>
<comment type="caution">
    <text evidence="3">The sequence shown here is derived from an EMBL/GenBank/DDBJ whole genome shotgun (WGS) entry which is preliminary data.</text>
</comment>
<sequence length="141" mass="16416">MIEGLSHITFVVSDLERTSIFLSTIFEAKEVYSSEDKTFSIAREKFFLINGIWIAVMEGKPLSEKTYNHVAFKISDRDFEKYLLRIKSLDLEVRESRSRIEGEGNSLYFYDYDNHLFELHTGTLDRRLAAYSCSAKHSRAL</sequence>
<keyword evidence="1" id="KW-0479">Metal-binding</keyword>
<dbReference type="PROSITE" id="PS51819">
    <property type="entry name" value="VOC"/>
    <property type="match status" value="1"/>
</dbReference>
<dbReference type="InterPro" id="IPR037434">
    <property type="entry name" value="FosX"/>
</dbReference>
<dbReference type="NCBIfam" id="NF000222">
    <property type="entry name" value="FosX"/>
    <property type="match status" value="1"/>
</dbReference>
<dbReference type="InterPro" id="IPR037523">
    <property type="entry name" value="VOC_core"/>
</dbReference>
<dbReference type="PANTHER" id="PTHR36113">
    <property type="entry name" value="LYASE, PUTATIVE-RELATED-RELATED"/>
    <property type="match status" value="1"/>
</dbReference>
<dbReference type="GO" id="GO:0016787">
    <property type="term" value="F:hydrolase activity"/>
    <property type="evidence" value="ECO:0007669"/>
    <property type="project" value="UniProtKB-KW"/>
</dbReference>
<dbReference type="InterPro" id="IPR029068">
    <property type="entry name" value="Glyas_Bleomycin-R_OHBP_Dase"/>
</dbReference>
<dbReference type="InterPro" id="IPR051332">
    <property type="entry name" value="Fosfomycin_Res_Enzymes"/>
</dbReference>
<proteinExistence type="predicted"/>
<evidence type="ECO:0000256" key="1">
    <source>
        <dbReference type="ARBA" id="ARBA00022723"/>
    </source>
</evidence>
<evidence type="ECO:0000313" key="3">
    <source>
        <dbReference type="EMBL" id="MEE3717663.1"/>
    </source>
</evidence>
<dbReference type="GO" id="GO:0046872">
    <property type="term" value="F:metal ion binding"/>
    <property type="evidence" value="ECO:0007669"/>
    <property type="project" value="UniProtKB-KW"/>
</dbReference>
<dbReference type="RefSeq" id="WP_330484094.1">
    <property type="nucleotide sequence ID" value="NZ_JAZBJZ010000048.1"/>
</dbReference>
<dbReference type="Gene3D" id="3.10.180.10">
    <property type="entry name" value="2,3-Dihydroxybiphenyl 1,2-Dioxygenase, domain 1"/>
    <property type="match status" value="1"/>
</dbReference>
<reference evidence="3" key="1">
    <citation type="submission" date="2024-01" db="EMBL/GenBank/DDBJ databases">
        <title>Bank of Algae and Cyanobacteria of the Azores (BACA) strain genomes.</title>
        <authorList>
            <person name="Luz R."/>
            <person name="Cordeiro R."/>
            <person name="Fonseca A."/>
            <person name="Goncalves V."/>
        </authorList>
    </citation>
    <scope>NUCLEOTIDE SEQUENCE</scope>
    <source>
        <strain evidence="3">BACA0141</strain>
    </source>
</reference>
<keyword evidence="4" id="KW-1185">Reference proteome</keyword>
<dbReference type="SUPFAM" id="SSF54593">
    <property type="entry name" value="Glyoxalase/Bleomycin resistance protein/Dihydroxybiphenyl dioxygenase"/>
    <property type="match status" value="1"/>
</dbReference>
<organism evidence="3 4">
    <name type="scientific">Tumidithrix elongata BACA0141</name>
    <dbReference type="NCBI Taxonomy" id="2716417"/>
    <lineage>
        <taxon>Bacteria</taxon>
        <taxon>Bacillati</taxon>
        <taxon>Cyanobacteriota</taxon>
        <taxon>Cyanophyceae</taxon>
        <taxon>Pseudanabaenales</taxon>
        <taxon>Pseudanabaenaceae</taxon>
        <taxon>Tumidithrix</taxon>
        <taxon>Tumidithrix elongata</taxon>
    </lineage>
</organism>
<gene>
    <name evidence="3" type="primary">fosX</name>
    <name evidence="3" type="ORF">V2H45_13060</name>
</gene>